<dbReference type="Pfam" id="PF02852">
    <property type="entry name" value="Pyr_redox_dim"/>
    <property type="match status" value="1"/>
</dbReference>
<dbReference type="InterPro" id="IPR050151">
    <property type="entry name" value="Class-I_Pyr_Nuc-Dis_Oxidored"/>
</dbReference>
<dbReference type="PRINTS" id="PR00368">
    <property type="entry name" value="FADPNR"/>
</dbReference>
<dbReference type="Proteomes" id="UP000032702">
    <property type="component" value="Unassembled WGS sequence"/>
</dbReference>
<evidence type="ECO:0000256" key="12">
    <source>
        <dbReference type="ARBA" id="ARBA00031183"/>
    </source>
</evidence>
<evidence type="ECO:0000259" key="14">
    <source>
        <dbReference type="Pfam" id="PF02852"/>
    </source>
</evidence>
<evidence type="ECO:0000256" key="3">
    <source>
        <dbReference type="ARBA" id="ARBA00007532"/>
    </source>
</evidence>
<keyword evidence="6" id="KW-0963">Cytoplasm</keyword>
<reference evidence="16 17" key="1">
    <citation type="submission" date="2006-04" db="EMBL/GenBank/DDBJ databases">
        <authorList>
            <person name="Nierman W.C."/>
        </authorList>
    </citation>
    <scope>NUCLEOTIDE SEQUENCE [LARGE SCALE GENOMIC DNA]</scope>
    <source>
        <strain evidence="16 17">DW4/3-1</strain>
    </source>
</reference>
<evidence type="ECO:0000256" key="6">
    <source>
        <dbReference type="ARBA" id="ARBA00022490"/>
    </source>
</evidence>
<dbReference type="GO" id="GO:0050660">
    <property type="term" value="F:flavin adenine dinucleotide binding"/>
    <property type="evidence" value="ECO:0007669"/>
    <property type="project" value="TreeGrafter"/>
</dbReference>
<dbReference type="AlphaFoldDB" id="Q090H7"/>
<keyword evidence="11 13" id="KW-0520">NAD</keyword>
<keyword evidence="8 13" id="KW-0274">FAD</keyword>
<dbReference type="GO" id="GO:0004148">
    <property type="term" value="F:dihydrolipoyl dehydrogenase (NADH) activity"/>
    <property type="evidence" value="ECO:0007669"/>
    <property type="project" value="TreeGrafter"/>
</dbReference>
<evidence type="ECO:0000256" key="2">
    <source>
        <dbReference type="ARBA" id="ARBA00004496"/>
    </source>
</evidence>
<dbReference type="EC" id="1.6.1.1" evidence="4"/>
<comment type="function">
    <text evidence="1">Conversion of NADPH, generated by peripheral catabolic pathways, to NADH, which can enter the respiratory chain for energy generation.</text>
</comment>
<dbReference type="PIRSF" id="PIRSF000350">
    <property type="entry name" value="Mercury_reductase_MerA"/>
    <property type="match status" value="1"/>
</dbReference>
<evidence type="ECO:0000256" key="1">
    <source>
        <dbReference type="ARBA" id="ARBA00002842"/>
    </source>
</evidence>
<feature type="domain" description="FAD/NAD(P)-binding" evidence="15">
    <location>
        <begin position="30"/>
        <end position="352"/>
    </location>
</feature>
<accession>Q090H7</accession>
<sequence>MCPWAPSACSRPRKSPKDWVTREDTMAEWDLVVIGSGPAGESGAVQAARMGKRVVVVEKEPVLGGTAANTGTLPSKTLRETALYLSGYRARGLYGVETTLLHQATVSDFLYRERRVKDMERLRIGQNLQRHGVEVLQGVGSLEDAHTVVVRREGQPERRLTASFILVATGSSPYRPPLYPFGDDRVHDSDEVLELAELPRSIVVVGGGVIGCEYACMFAALGIPVTLVDAKKELLPFLDDEFSALLAQRMSALGIQLRFGHTVDALHMPESPPALLQLTLSGGEVLEAHQVLVASGRTANTAGLGLEEVGVRLGTRGHVEVGATYQTAVPHLYAVGDAIGFPALASTSMEQARVAVLHAFGAPQTLSPILPYGIYTIPEVSMAGETEESLRAKGIPYVAGRAPFSTNPRGQIIGEQHGLLKLLFHRESWKLLGVHVLGELATELVHVGLTAMVAGAGAQLFMETCFNYPTLSEAYKTATHNALLHPASGTR</sequence>
<feature type="binding site" evidence="13">
    <location>
        <position position="337"/>
    </location>
    <ligand>
        <name>FAD</name>
        <dbReference type="ChEBI" id="CHEBI:57692"/>
    </ligand>
</feature>
<name>Q090H7_STIAD</name>
<dbReference type="PATRIC" id="fig|378806.16.peg.5240"/>
<dbReference type="InterPro" id="IPR036188">
    <property type="entry name" value="FAD/NAD-bd_sf"/>
</dbReference>
<evidence type="ECO:0000256" key="13">
    <source>
        <dbReference type="PIRSR" id="PIRSR000350-3"/>
    </source>
</evidence>
<dbReference type="InterPro" id="IPR001100">
    <property type="entry name" value="Pyr_nuc-diS_OxRdtase"/>
</dbReference>
<organism evidence="16 17">
    <name type="scientific">Stigmatella aurantiaca (strain DW4/3-1)</name>
    <dbReference type="NCBI Taxonomy" id="378806"/>
    <lineage>
        <taxon>Bacteria</taxon>
        <taxon>Pseudomonadati</taxon>
        <taxon>Myxococcota</taxon>
        <taxon>Myxococcia</taxon>
        <taxon>Myxococcales</taxon>
        <taxon>Cystobacterineae</taxon>
        <taxon>Archangiaceae</taxon>
        <taxon>Stigmatella</taxon>
    </lineage>
</organism>
<dbReference type="PANTHER" id="PTHR22912">
    <property type="entry name" value="DISULFIDE OXIDOREDUCTASE"/>
    <property type="match status" value="1"/>
</dbReference>
<evidence type="ECO:0000256" key="5">
    <source>
        <dbReference type="ARBA" id="ARBA00016603"/>
    </source>
</evidence>
<feature type="binding site" evidence="13">
    <location>
        <position position="76"/>
    </location>
    <ligand>
        <name>FAD</name>
        <dbReference type="ChEBI" id="CHEBI:57692"/>
    </ligand>
</feature>
<dbReference type="EMBL" id="AAMD01000063">
    <property type="protein sequence ID" value="EAU66136.1"/>
    <property type="molecule type" value="Genomic_DNA"/>
</dbReference>
<evidence type="ECO:0000313" key="16">
    <source>
        <dbReference type="EMBL" id="EAU66136.1"/>
    </source>
</evidence>
<keyword evidence="13" id="KW-0547">Nucleotide-binding</keyword>
<feature type="binding site" evidence="13">
    <location>
        <begin position="206"/>
        <end position="213"/>
    </location>
    <ligand>
        <name>NAD(+)</name>
        <dbReference type="ChEBI" id="CHEBI:57540"/>
    </ligand>
</feature>
<gene>
    <name evidence="16" type="ORF">STIAU_4323</name>
</gene>
<evidence type="ECO:0000256" key="9">
    <source>
        <dbReference type="ARBA" id="ARBA00022857"/>
    </source>
</evidence>
<keyword evidence="7" id="KW-0285">Flavoprotein</keyword>
<evidence type="ECO:0000256" key="10">
    <source>
        <dbReference type="ARBA" id="ARBA00023002"/>
    </source>
</evidence>
<dbReference type="PANTHER" id="PTHR22912:SF93">
    <property type="entry name" value="SOLUBLE PYRIDINE NUCLEOTIDE TRANSHYDROGENASE"/>
    <property type="match status" value="1"/>
</dbReference>
<comment type="cofactor">
    <cofactor evidence="13">
        <name>FAD</name>
        <dbReference type="ChEBI" id="CHEBI:57692"/>
    </cofactor>
    <text evidence="13">Binds 1 FAD per subunit.</text>
</comment>
<dbReference type="Pfam" id="PF07992">
    <property type="entry name" value="Pyr_redox_2"/>
    <property type="match status" value="1"/>
</dbReference>
<protein>
    <recommendedName>
        <fullName evidence="5">Soluble pyridine nucleotide transhydrogenase</fullName>
        <ecNumber evidence="4">1.6.1.1</ecNumber>
    </recommendedName>
    <alternativeName>
        <fullName evidence="12">NAD(P)(+) transhydrogenase [B-specific]</fullName>
    </alternativeName>
</protein>
<dbReference type="GO" id="GO:0003957">
    <property type="term" value="F:NAD(P)+ transhydrogenase (Si-specific) activity"/>
    <property type="evidence" value="ECO:0007669"/>
    <property type="project" value="UniProtKB-EC"/>
</dbReference>
<feature type="binding site" evidence="13">
    <location>
        <position position="296"/>
    </location>
    <ligand>
        <name>NAD(+)</name>
        <dbReference type="ChEBI" id="CHEBI:57540"/>
    </ligand>
</feature>
<keyword evidence="9" id="KW-0521">NADP</keyword>
<comment type="similarity">
    <text evidence="3">Belongs to the class-I pyridine nucleotide-disulfide oxidoreductase family.</text>
</comment>
<evidence type="ECO:0000313" key="17">
    <source>
        <dbReference type="Proteomes" id="UP000032702"/>
    </source>
</evidence>
<dbReference type="InterPro" id="IPR023753">
    <property type="entry name" value="FAD/NAD-binding_dom"/>
</dbReference>
<evidence type="ECO:0000259" key="15">
    <source>
        <dbReference type="Pfam" id="PF07992"/>
    </source>
</evidence>
<proteinExistence type="inferred from homology"/>
<evidence type="ECO:0000256" key="7">
    <source>
        <dbReference type="ARBA" id="ARBA00022630"/>
    </source>
</evidence>
<feature type="binding site" evidence="13">
    <location>
        <begin position="169"/>
        <end position="171"/>
    </location>
    <ligand>
        <name>FAD</name>
        <dbReference type="ChEBI" id="CHEBI:57692"/>
    </ligand>
</feature>
<dbReference type="PRINTS" id="PR00411">
    <property type="entry name" value="PNDRDTASEI"/>
</dbReference>
<evidence type="ECO:0000256" key="8">
    <source>
        <dbReference type="ARBA" id="ARBA00022827"/>
    </source>
</evidence>
<keyword evidence="10 16" id="KW-0560">Oxidoreductase</keyword>
<comment type="subcellular location">
    <subcellularLocation>
        <location evidence="2">Cytoplasm</location>
    </subcellularLocation>
</comment>
<comment type="caution">
    <text evidence="16">The sequence shown here is derived from an EMBL/GenBank/DDBJ whole genome shotgun (WGS) entry which is preliminary data.</text>
</comment>
<dbReference type="FunFam" id="3.30.390.30:FF:000001">
    <property type="entry name" value="Dihydrolipoyl dehydrogenase"/>
    <property type="match status" value="1"/>
</dbReference>
<dbReference type="GO" id="GO:0006103">
    <property type="term" value="P:2-oxoglutarate metabolic process"/>
    <property type="evidence" value="ECO:0007669"/>
    <property type="project" value="TreeGrafter"/>
</dbReference>
<dbReference type="InterPro" id="IPR004099">
    <property type="entry name" value="Pyr_nucl-diS_OxRdtase_dimer"/>
</dbReference>
<dbReference type="Gene3D" id="3.50.50.60">
    <property type="entry name" value="FAD/NAD(P)-binding domain"/>
    <property type="match status" value="2"/>
</dbReference>
<dbReference type="Gene3D" id="3.30.390.30">
    <property type="match status" value="1"/>
</dbReference>
<dbReference type="SUPFAM" id="SSF55424">
    <property type="entry name" value="FAD/NAD-linked reductases, dimerisation (C-terminal) domain"/>
    <property type="match status" value="1"/>
</dbReference>
<evidence type="ECO:0000256" key="4">
    <source>
        <dbReference type="ARBA" id="ARBA00012772"/>
    </source>
</evidence>
<dbReference type="SUPFAM" id="SSF51905">
    <property type="entry name" value="FAD/NAD(P)-binding domain"/>
    <property type="match status" value="1"/>
</dbReference>
<dbReference type="InterPro" id="IPR016156">
    <property type="entry name" value="FAD/NAD-linked_Rdtase_dimer_sf"/>
</dbReference>
<evidence type="ECO:0000256" key="11">
    <source>
        <dbReference type="ARBA" id="ARBA00023027"/>
    </source>
</evidence>
<dbReference type="GO" id="GO:0005829">
    <property type="term" value="C:cytosol"/>
    <property type="evidence" value="ECO:0007669"/>
    <property type="project" value="TreeGrafter"/>
</dbReference>
<feature type="domain" description="Pyridine nucleotide-disulphide oxidoreductase dimerisation" evidence="14">
    <location>
        <begin position="371"/>
        <end position="478"/>
    </location>
</feature>
<dbReference type="NCBIfam" id="NF003585">
    <property type="entry name" value="PRK05249.1"/>
    <property type="match status" value="1"/>
</dbReference>
<feature type="binding site" evidence="13">
    <location>
        <position position="140"/>
    </location>
    <ligand>
        <name>FAD</name>
        <dbReference type="ChEBI" id="CHEBI:57692"/>
    </ligand>
</feature>